<feature type="region of interest" description="Disordered" evidence="5">
    <location>
        <begin position="1"/>
        <end position="22"/>
    </location>
</feature>
<dbReference type="InterPro" id="IPR050307">
    <property type="entry name" value="Sterol_Desaturase_Related"/>
</dbReference>
<evidence type="ECO:0000313" key="9">
    <source>
        <dbReference type="Proteomes" id="UP001165065"/>
    </source>
</evidence>
<evidence type="ECO:0000259" key="7">
    <source>
        <dbReference type="Pfam" id="PF04116"/>
    </source>
</evidence>
<dbReference type="GO" id="GO:0005506">
    <property type="term" value="F:iron ion binding"/>
    <property type="evidence" value="ECO:0007669"/>
    <property type="project" value="InterPro"/>
</dbReference>
<comment type="subcellular location">
    <subcellularLocation>
        <location evidence="1">Membrane</location>
    </subcellularLocation>
</comment>
<dbReference type="Proteomes" id="UP001165065">
    <property type="component" value="Unassembled WGS sequence"/>
</dbReference>
<proteinExistence type="predicted"/>
<evidence type="ECO:0000256" key="3">
    <source>
        <dbReference type="ARBA" id="ARBA00022989"/>
    </source>
</evidence>
<feature type="transmembrane region" description="Helical" evidence="6">
    <location>
        <begin position="139"/>
        <end position="161"/>
    </location>
</feature>
<keyword evidence="4 6" id="KW-0472">Membrane</keyword>
<organism evidence="8 9">
    <name type="scientific">Triparma columacea</name>
    <dbReference type="NCBI Taxonomy" id="722753"/>
    <lineage>
        <taxon>Eukaryota</taxon>
        <taxon>Sar</taxon>
        <taxon>Stramenopiles</taxon>
        <taxon>Ochrophyta</taxon>
        <taxon>Bolidophyceae</taxon>
        <taxon>Parmales</taxon>
        <taxon>Triparmaceae</taxon>
        <taxon>Triparma</taxon>
    </lineage>
</organism>
<keyword evidence="2 6" id="KW-0812">Transmembrane</keyword>
<sequence length="339" mass="38419">MSTFSVESINPMPASATSTSLGASPRVIPRPAYPPVTEVALSFVKEVVWQGGVTGAFLTSFAFPGYQWTRAVAKEWEVSDQLYFAIMTSLVHTVIYLVCNFGFYFMDKYEVAQKYKLERKPHMTPSAALMRKMATEATIGQLITSPLISYFLYPTFTYFGMYELDAPLPDFPSLMKTFVIGHMFNDIGFYWTHRLFHCKALYKRFHKQHHEFTGTIGFAAEYANPVEVVVSNQIPTVGGVLFFGAHPLCVWMWIGMRLQQTYEAHSGYCFDGHILDKLWITHSESAAHHDHHHTANQGNFGGLYTDWLFGTMDHYQKIGGKEGYITLKKGVKAAPKKKV</sequence>
<dbReference type="PANTHER" id="PTHR11863">
    <property type="entry name" value="STEROL DESATURASE"/>
    <property type="match status" value="1"/>
</dbReference>
<protein>
    <recommendedName>
        <fullName evidence="7">Fatty acid hydroxylase domain-containing protein</fullName>
    </recommendedName>
</protein>
<dbReference type="OrthoDB" id="1658724at2759"/>
<feature type="domain" description="Fatty acid hydroxylase" evidence="7">
    <location>
        <begin position="178"/>
        <end position="311"/>
    </location>
</feature>
<evidence type="ECO:0000313" key="8">
    <source>
        <dbReference type="EMBL" id="GMI45600.1"/>
    </source>
</evidence>
<keyword evidence="9" id="KW-1185">Reference proteome</keyword>
<evidence type="ECO:0000256" key="6">
    <source>
        <dbReference type="SAM" id="Phobius"/>
    </source>
</evidence>
<keyword evidence="3 6" id="KW-1133">Transmembrane helix</keyword>
<evidence type="ECO:0000256" key="2">
    <source>
        <dbReference type="ARBA" id="ARBA00022692"/>
    </source>
</evidence>
<dbReference type="EMBL" id="BRYA01000257">
    <property type="protein sequence ID" value="GMI45600.1"/>
    <property type="molecule type" value="Genomic_DNA"/>
</dbReference>
<accession>A0A9W7GKN6</accession>
<reference evidence="9" key="1">
    <citation type="journal article" date="2023" name="Commun. Biol.">
        <title>Genome analysis of Parmales, the sister group of diatoms, reveals the evolutionary specialization of diatoms from phago-mixotrophs to photoautotrophs.</title>
        <authorList>
            <person name="Ban H."/>
            <person name="Sato S."/>
            <person name="Yoshikawa S."/>
            <person name="Yamada K."/>
            <person name="Nakamura Y."/>
            <person name="Ichinomiya M."/>
            <person name="Sato N."/>
            <person name="Blanc-Mathieu R."/>
            <person name="Endo H."/>
            <person name="Kuwata A."/>
            <person name="Ogata H."/>
        </authorList>
    </citation>
    <scope>NUCLEOTIDE SEQUENCE [LARGE SCALE GENOMIC DNA]</scope>
</reference>
<comment type="caution">
    <text evidence="8">The sequence shown here is derived from an EMBL/GenBank/DDBJ whole genome shotgun (WGS) entry which is preliminary data.</text>
</comment>
<dbReference type="Pfam" id="PF04116">
    <property type="entry name" value="FA_hydroxylase"/>
    <property type="match status" value="1"/>
</dbReference>
<evidence type="ECO:0000256" key="5">
    <source>
        <dbReference type="SAM" id="MobiDB-lite"/>
    </source>
</evidence>
<name>A0A9W7GKN6_9STRA</name>
<feature type="transmembrane region" description="Helical" evidence="6">
    <location>
        <begin position="82"/>
        <end position="106"/>
    </location>
</feature>
<dbReference type="InterPro" id="IPR006694">
    <property type="entry name" value="Fatty_acid_hydroxylase"/>
</dbReference>
<gene>
    <name evidence="8" type="ORF">TrCOL_g5947</name>
</gene>
<dbReference type="GO" id="GO:0016491">
    <property type="term" value="F:oxidoreductase activity"/>
    <property type="evidence" value="ECO:0007669"/>
    <property type="project" value="InterPro"/>
</dbReference>
<evidence type="ECO:0000256" key="1">
    <source>
        <dbReference type="ARBA" id="ARBA00004370"/>
    </source>
</evidence>
<feature type="transmembrane region" description="Helical" evidence="6">
    <location>
        <begin position="234"/>
        <end position="254"/>
    </location>
</feature>
<dbReference type="AlphaFoldDB" id="A0A9W7GKN6"/>
<dbReference type="GO" id="GO:0008610">
    <property type="term" value="P:lipid biosynthetic process"/>
    <property type="evidence" value="ECO:0007669"/>
    <property type="project" value="InterPro"/>
</dbReference>
<dbReference type="GO" id="GO:0016020">
    <property type="term" value="C:membrane"/>
    <property type="evidence" value="ECO:0007669"/>
    <property type="project" value="UniProtKB-SubCell"/>
</dbReference>
<evidence type="ECO:0000256" key="4">
    <source>
        <dbReference type="ARBA" id="ARBA00023136"/>
    </source>
</evidence>